<dbReference type="InterPro" id="IPR000873">
    <property type="entry name" value="AMP-dep_synth/lig_dom"/>
</dbReference>
<dbReference type="PANTHER" id="PTHR43767">
    <property type="entry name" value="LONG-CHAIN-FATTY-ACID--COA LIGASE"/>
    <property type="match status" value="1"/>
</dbReference>
<name>A0A918JMD2_9BURK</name>
<dbReference type="AlphaFoldDB" id="A0A918JMD2"/>
<dbReference type="InterPro" id="IPR042099">
    <property type="entry name" value="ANL_N_sf"/>
</dbReference>
<sequence>MTPPLSMEKLLQQKRLGDMMLDAFETYSDHCALVDENESVTYAELKQRIQRLICFLEKQNIHQGDVIAQLAGNSIGMFCVMAAAYIMGARSVTLHPMAGLDDHASLIKMCQPACIVTESHYAERAMQLKKMLDLPSRWFSHDEKMSFPCLHTLSQSIQPPNRLEAKGDAETIIRLAFTGGTSGQSKGVMLSNRSMLTNTKLWLQGLEWPVGVRTLCMAPISHGAGSFIYPTLFRGGTVYLHRKFSTETWFNVVATEKIQHTFVVPTMLYALLNDKQIKTADLSSLRALVYGAAPMMPERIREAMSYFGNSLVQTYGQTEAPNTILILNNSAHFSDTPNILQSAGRPFPNLNVALLNESGKEVEPGQVGEICVRGELIMSGYLDNQELTDSTIIDGWLHSGDMARQDSQGNFFIVDRKKDMIITGGFNVYPREIEDVLTSHPAVEQAAVIGIPDDKWGEAVKAIIVTKDSKEYNQKELIDFVKEKKGSICSPKSIQFVSTLPLTSLGKIDKKSLRASYSTI</sequence>
<evidence type="ECO:0000313" key="5">
    <source>
        <dbReference type="EMBL" id="GGW83351.1"/>
    </source>
</evidence>
<accession>A0A918JMD2</accession>
<dbReference type="InterPro" id="IPR045851">
    <property type="entry name" value="AMP-bd_C_sf"/>
</dbReference>
<dbReference type="InterPro" id="IPR020845">
    <property type="entry name" value="AMP-binding_CS"/>
</dbReference>
<evidence type="ECO:0000259" key="4">
    <source>
        <dbReference type="Pfam" id="PF13193"/>
    </source>
</evidence>
<evidence type="ECO:0000256" key="1">
    <source>
        <dbReference type="ARBA" id="ARBA00006432"/>
    </source>
</evidence>
<dbReference type="Proteomes" id="UP000608345">
    <property type="component" value="Unassembled WGS sequence"/>
</dbReference>
<dbReference type="SUPFAM" id="SSF56801">
    <property type="entry name" value="Acetyl-CoA synthetase-like"/>
    <property type="match status" value="1"/>
</dbReference>
<feature type="domain" description="AMP-binding enzyme C-terminal" evidence="4">
    <location>
        <begin position="432"/>
        <end position="507"/>
    </location>
</feature>
<gene>
    <name evidence="5" type="primary">fadD8</name>
    <name evidence="5" type="ORF">GCM10011450_11630</name>
</gene>
<dbReference type="Gene3D" id="3.30.300.30">
    <property type="match status" value="1"/>
</dbReference>
<dbReference type="GO" id="GO:0016877">
    <property type="term" value="F:ligase activity, forming carbon-sulfur bonds"/>
    <property type="evidence" value="ECO:0007669"/>
    <property type="project" value="UniProtKB-ARBA"/>
</dbReference>
<evidence type="ECO:0000313" key="6">
    <source>
        <dbReference type="Proteomes" id="UP000608345"/>
    </source>
</evidence>
<comment type="caution">
    <text evidence="5">The sequence shown here is derived from an EMBL/GenBank/DDBJ whole genome shotgun (WGS) entry which is preliminary data.</text>
</comment>
<reference evidence="5" key="2">
    <citation type="submission" date="2020-09" db="EMBL/GenBank/DDBJ databases">
        <authorList>
            <person name="Sun Q."/>
            <person name="Kim S."/>
        </authorList>
    </citation>
    <scope>NUCLEOTIDE SEQUENCE</scope>
    <source>
        <strain evidence="5">KCTC 23732</strain>
    </source>
</reference>
<comment type="similarity">
    <text evidence="1">Belongs to the ATP-dependent AMP-binding enzyme family.</text>
</comment>
<dbReference type="PROSITE" id="PS00455">
    <property type="entry name" value="AMP_BINDING"/>
    <property type="match status" value="1"/>
</dbReference>
<dbReference type="Gene3D" id="3.40.50.12780">
    <property type="entry name" value="N-terminal domain of ligase-like"/>
    <property type="match status" value="1"/>
</dbReference>
<dbReference type="Pfam" id="PF00501">
    <property type="entry name" value="AMP-binding"/>
    <property type="match status" value="1"/>
</dbReference>
<dbReference type="InterPro" id="IPR050237">
    <property type="entry name" value="ATP-dep_AMP-bd_enzyme"/>
</dbReference>
<dbReference type="FunFam" id="3.30.300.30:FF:000008">
    <property type="entry name" value="2,3-dihydroxybenzoate-AMP ligase"/>
    <property type="match status" value="1"/>
</dbReference>
<evidence type="ECO:0000259" key="3">
    <source>
        <dbReference type="Pfam" id="PF00501"/>
    </source>
</evidence>
<keyword evidence="2" id="KW-0436">Ligase</keyword>
<dbReference type="RefSeq" id="WP_189384516.1">
    <property type="nucleotide sequence ID" value="NZ_BAABFY010000054.1"/>
</dbReference>
<protein>
    <submittedName>
        <fullName evidence="5">Acyl-CoA synthetase</fullName>
    </submittedName>
</protein>
<keyword evidence="6" id="KW-1185">Reference proteome</keyword>
<proteinExistence type="inferred from homology"/>
<dbReference type="EMBL" id="BMYS01000006">
    <property type="protein sequence ID" value="GGW83351.1"/>
    <property type="molecule type" value="Genomic_DNA"/>
</dbReference>
<feature type="domain" description="AMP-dependent synthetase/ligase" evidence="3">
    <location>
        <begin position="25"/>
        <end position="382"/>
    </location>
</feature>
<reference evidence="5" key="1">
    <citation type="journal article" date="2014" name="Int. J. Syst. Evol. Microbiol.">
        <title>Complete genome sequence of Corynebacterium casei LMG S-19264T (=DSM 44701T), isolated from a smear-ripened cheese.</title>
        <authorList>
            <consortium name="US DOE Joint Genome Institute (JGI-PGF)"/>
            <person name="Walter F."/>
            <person name="Albersmeier A."/>
            <person name="Kalinowski J."/>
            <person name="Ruckert C."/>
        </authorList>
    </citation>
    <scope>NUCLEOTIDE SEQUENCE</scope>
    <source>
        <strain evidence="5">KCTC 23732</strain>
    </source>
</reference>
<dbReference type="Pfam" id="PF13193">
    <property type="entry name" value="AMP-binding_C"/>
    <property type="match status" value="1"/>
</dbReference>
<evidence type="ECO:0000256" key="2">
    <source>
        <dbReference type="ARBA" id="ARBA00022598"/>
    </source>
</evidence>
<organism evidence="5 6">
    <name type="scientific">Advenella faeciporci</name>
    <dbReference type="NCBI Taxonomy" id="797535"/>
    <lineage>
        <taxon>Bacteria</taxon>
        <taxon>Pseudomonadati</taxon>
        <taxon>Pseudomonadota</taxon>
        <taxon>Betaproteobacteria</taxon>
        <taxon>Burkholderiales</taxon>
        <taxon>Alcaligenaceae</taxon>
    </lineage>
</organism>
<dbReference type="InterPro" id="IPR025110">
    <property type="entry name" value="AMP-bd_C"/>
</dbReference>
<dbReference type="PANTHER" id="PTHR43767:SF7">
    <property type="entry name" value="MEDIUM_LONG-CHAIN-FATTY-ACID--COA LIGASE FADD8"/>
    <property type="match status" value="1"/>
</dbReference>